<gene>
    <name evidence="1" type="ORF">EJD98_20345</name>
</gene>
<protein>
    <submittedName>
        <fullName evidence="1">Uncharacterized protein</fullName>
    </submittedName>
</protein>
<accession>A0A4Z0HZ28</accession>
<organism evidence="1 2">
    <name type="scientific">Mycolicibacterium peregrinum</name>
    <name type="common">Mycobacterium peregrinum</name>
    <dbReference type="NCBI Taxonomy" id="43304"/>
    <lineage>
        <taxon>Bacteria</taxon>
        <taxon>Bacillati</taxon>
        <taxon>Actinomycetota</taxon>
        <taxon>Actinomycetes</taxon>
        <taxon>Mycobacteriales</taxon>
        <taxon>Mycobacteriaceae</taxon>
        <taxon>Mycolicibacterium</taxon>
    </lineage>
</organism>
<comment type="caution">
    <text evidence="1">The sequence shown here is derived from an EMBL/GenBank/DDBJ whole genome shotgun (WGS) entry which is preliminary data.</text>
</comment>
<reference evidence="1 2" key="1">
    <citation type="submission" date="2018-12" db="EMBL/GenBank/DDBJ databases">
        <title>Draft genome sequences of Mycolicibacterium peregrinum isolated from a pig with lymphadenitis and from soil on the same Japanese pig farm.</title>
        <authorList>
            <person name="Komatsu T."/>
            <person name="Ohya K."/>
            <person name="Sawai K."/>
            <person name="Odoi J.O."/>
            <person name="Otsu K."/>
            <person name="Ota A."/>
            <person name="Ito T."/>
            <person name="Kawai M."/>
            <person name="Maruyama F."/>
        </authorList>
    </citation>
    <scope>NUCLEOTIDE SEQUENCE [LARGE SCALE GENOMIC DNA]</scope>
    <source>
        <strain evidence="1 2">138</strain>
    </source>
</reference>
<dbReference type="AlphaFoldDB" id="A0A4Z0HZ28"/>
<evidence type="ECO:0000313" key="2">
    <source>
        <dbReference type="Proteomes" id="UP000297792"/>
    </source>
</evidence>
<evidence type="ECO:0000313" key="1">
    <source>
        <dbReference type="EMBL" id="TGB40247.1"/>
    </source>
</evidence>
<dbReference type="RefSeq" id="WP_135358750.1">
    <property type="nucleotide sequence ID" value="NZ_RWJZ01000001.1"/>
</dbReference>
<dbReference type="Proteomes" id="UP000297792">
    <property type="component" value="Unassembled WGS sequence"/>
</dbReference>
<name>A0A4Z0HZ28_MYCPR</name>
<keyword evidence="2" id="KW-1185">Reference proteome</keyword>
<dbReference type="EMBL" id="RWKA01000011">
    <property type="protein sequence ID" value="TGB40247.1"/>
    <property type="molecule type" value="Genomic_DNA"/>
</dbReference>
<sequence>MAEDFEAVRQRRIRVVRFVLLVVAPLVIFLALLSFGMDWIVALTFSVIAFAITFVRWRLREGTWPWEPQR</sequence>
<proteinExistence type="predicted"/>